<dbReference type="AlphaFoldDB" id="A0A6V7H662"/>
<dbReference type="Proteomes" id="UP000752696">
    <property type="component" value="Unassembled WGS sequence"/>
</dbReference>
<accession>A0A6V7H662</accession>
<protein>
    <submittedName>
        <fullName evidence="1">Uncharacterized protein</fullName>
    </submittedName>
</protein>
<feature type="non-terminal residue" evidence="1">
    <location>
        <position position="1"/>
    </location>
</feature>
<name>A0A6V7H662_9HYME</name>
<keyword evidence="2" id="KW-1185">Reference proteome</keyword>
<organism evidence="1 2">
    <name type="scientific">Heterotrigona itama</name>
    <dbReference type="NCBI Taxonomy" id="395501"/>
    <lineage>
        <taxon>Eukaryota</taxon>
        <taxon>Metazoa</taxon>
        <taxon>Ecdysozoa</taxon>
        <taxon>Arthropoda</taxon>
        <taxon>Hexapoda</taxon>
        <taxon>Insecta</taxon>
        <taxon>Pterygota</taxon>
        <taxon>Neoptera</taxon>
        <taxon>Endopterygota</taxon>
        <taxon>Hymenoptera</taxon>
        <taxon>Apocrita</taxon>
        <taxon>Aculeata</taxon>
        <taxon>Apoidea</taxon>
        <taxon>Anthophila</taxon>
        <taxon>Apidae</taxon>
        <taxon>Heterotrigona</taxon>
    </lineage>
</organism>
<gene>
    <name evidence="1" type="ORF">MHI_LOCUS497400</name>
</gene>
<dbReference type="EMBL" id="CAJDYZ010007977">
    <property type="protein sequence ID" value="CAD1474835.1"/>
    <property type="molecule type" value="Genomic_DNA"/>
</dbReference>
<dbReference type="OrthoDB" id="6512841at2759"/>
<sequence length="54" mass="6212">LLALAMFDDRRGTIANSSANLLQFTSLRNSILYLGILNQILSIVYRDRYTPFDF</sequence>
<evidence type="ECO:0000313" key="2">
    <source>
        <dbReference type="Proteomes" id="UP000752696"/>
    </source>
</evidence>
<reference evidence="1" key="1">
    <citation type="submission" date="2020-07" db="EMBL/GenBank/DDBJ databases">
        <authorList>
            <person name="Nazaruddin N."/>
        </authorList>
    </citation>
    <scope>NUCLEOTIDE SEQUENCE</scope>
</reference>
<comment type="caution">
    <text evidence="1">The sequence shown here is derived from an EMBL/GenBank/DDBJ whole genome shotgun (WGS) entry which is preliminary data.</text>
</comment>
<evidence type="ECO:0000313" key="1">
    <source>
        <dbReference type="EMBL" id="CAD1474835.1"/>
    </source>
</evidence>
<proteinExistence type="predicted"/>